<dbReference type="InterPro" id="IPR050640">
    <property type="entry name" value="Bact_2-comp_sensor_kinase"/>
</dbReference>
<feature type="transmembrane region" description="Helical" evidence="6">
    <location>
        <begin position="296"/>
        <end position="324"/>
    </location>
</feature>
<dbReference type="SMART" id="SM00387">
    <property type="entry name" value="HATPase_c"/>
    <property type="match status" value="1"/>
</dbReference>
<name>A0A4S4BQB5_9BACL</name>
<dbReference type="Proteomes" id="UP000310636">
    <property type="component" value="Unassembled WGS sequence"/>
</dbReference>
<keyword evidence="1" id="KW-0808">Transferase</keyword>
<dbReference type="Pfam" id="PF06580">
    <property type="entry name" value="His_kinase"/>
    <property type="match status" value="1"/>
</dbReference>
<keyword evidence="6" id="KW-0812">Transmembrane</keyword>
<evidence type="ECO:0000256" key="6">
    <source>
        <dbReference type="SAM" id="Phobius"/>
    </source>
</evidence>
<evidence type="ECO:0000256" key="1">
    <source>
        <dbReference type="ARBA" id="ARBA00022679"/>
    </source>
</evidence>
<dbReference type="PROSITE" id="PS50109">
    <property type="entry name" value="HIS_KIN"/>
    <property type="match status" value="1"/>
</dbReference>
<reference evidence="8 9" key="1">
    <citation type="submission" date="2019-04" db="EMBL/GenBank/DDBJ databases">
        <title>Cohnella sp. nov. isolated from preserved vegetables.</title>
        <authorList>
            <person name="Lin S.-Y."/>
            <person name="Hung M.-H."/>
            <person name="Young C.-C."/>
        </authorList>
    </citation>
    <scope>NUCLEOTIDE SEQUENCE [LARGE SCALE GENOMIC DNA]</scope>
    <source>
        <strain evidence="8 9">CC-MHH1044</strain>
    </source>
</reference>
<feature type="domain" description="Histidine kinase" evidence="7">
    <location>
        <begin position="477"/>
        <end position="585"/>
    </location>
</feature>
<gene>
    <name evidence="8" type="ORF">E6C55_17300</name>
</gene>
<dbReference type="AlphaFoldDB" id="A0A4S4BQB5"/>
<organism evidence="8 9">
    <name type="scientific">Cohnella fermenti</name>
    <dbReference type="NCBI Taxonomy" id="2565925"/>
    <lineage>
        <taxon>Bacteria</taxon>
        <taxon>Bacillati</taxon>
        <taxon>Bacillota</taxon>
        <taxon>Bacilli</taxon>
        <taxon>Bacillales</taxon>
        <taxon>Paenibacillaceae</taxon>
        <taxon>Cohnella</taxon>
    </lineage>
</organism>
<keyword evidence="5" id="KW-0902">Two-component regulatory system</keyword>
<keyword evidence="9" id="KW-1185">Reference proteome</keyword>
<comment type="caution">
    <text evidence="8">The sequence shown here is derived from an EMBL/GenBank/DDBJ whole genome shotgun (WGS) entry which is preliminary data.</text>
</comment>
<keyword evidence="3 8" id="KW-0418">Kinase</keyword>
<evidence type="ECO:0000256" key="4">
    <source>
        <dbReference type="ARBA" id="ARBA00022840"/>
    </source>
</evidence>
<dbReference type="GO" id="GO:0016020">
    <property type="term" value="C:membrane"/>
    <property type="evidence" value="ECO:0007669"/>
    <property type="project" value="InterPro"/>
</dbReference>
<dbReference type="RefSeq" id="WP_136371067.1">
    <property type="nucleotide sequence ID" value="NZ_SSOB01000021.1"/>
</dbReference>
<evidence type="ECO:0000256" key="5">
    <source>
        <dbReference type="ARBA" id="ARBA00023012"/>
    </source>
</evidence>
<accession>A0A4S4BQB5</accession>
<dbReference type="Pfam" id="PF02518">
    <property type="entry name" value="HATPase_c"/>
    <property type="match status" value="1"/>
</dbReference>
<dbReference type="SUPFAM" id="SSF158472">
    <property type="entry name" value="HAMP domain-like"/>
    <property type="match status" value="1"/>
</dbReference>
<sequence>MSNSFIGRTLSFRTKMIVVFFLITIIPFAFFAFYSHSRSVEGIIQANAMFSLDYAEQSASNMDQYLQSLKDQINEVIGNDTVQELLGGGGTMDEGDFVLEMLNFAYGKSVTVDAFRVRIFPIHPDSFPIYNDALGYARSPEETEWFRQAAGSVTPTWQLLRPGDNQNSVPLLAKFNRFTGLHDRIPRGVVETDLSDDQLRRFLSPSARVADNRIYLVNDEGEVLFDSKGYESRGRLLEEEELAEIAGREGSGSENRTLNGVQHLVTYTNLTQESWMIIGTTPLSSLTGSLAGVNRLFVVFLVVYALSSLGVVGYLTISFMNPVARLVQYMRRHKVDSVQALPRYVNRKDEIGWLYRGYGSMVARIEELIEEASRSERVKNELEFQVLSHQINPHFLYNTLEAVRWKAEAHHQTDISEMVANLGNLLRLSLNGGSEITTLGREIEQVNAYISIEQKRLGEPLRTMFLVDPALLELPFLRLLLQPLVENAIHHGVRNNPGKGKLVLSVAREADDLVLTLSDNGVGMSEDQIARCLEGEPVPSGKLRGVGVRNVNKRLQLSFGEAYRLTITSQPGEGTIVTLRHPVLHSAGDEGDGSRRS</sequence>
<keyword evidence="6" id="KW-0472">Membrane</keyword>
<protein>
    <submittedName>
        <fullName evidence="8">Sensor histidine kinase</fullName>
    </submittedName>
</protein>
<keyword evidence="2" id="KW-0547">Nucleotide-binding</keyword>
<dbReference type="Gene3D" id="3.30.565.10">
    <property type="entry name" value="Histidine kinase-like ATPase, C-terminal domain"/>
    <property type="match status" value="1"/>
</dbReference>
<dbReference type="GO" id="GO:0005524">
    <property type="term" value="F:ATP binding"/>
    <property type="evidence" value="ECO:0007669"/>
    <property type="project" value="UniProtKB-KW"/>
</dbReference>
<feature type="transmembrane region" description="Helical" evidence="6">
    <location>
        <begin position="12"/>
        <end position="34"/>
    </location>
</feature>
<dbReference type="InterPro" id="IPR010559">
    <property type="entry name" value="Sig_transdc_His_kin_internal"/>
</dbReference>
<keyword evidence="4" id="KW-0067">ATP-binding</keyword>
<evidence type="ECO:0000256" key="3">
    <source>
        <dbReference type="ARBA" id="ARBA00022777"/>
    </source>
</evidence>
<evidence type="ECO:0000256" key="2">
    <source>
        <dbReference type="ARBA" id="ARBA00022741"/>
    </source>
</evidence>
<dbReference type="PANTHER" id="PTHR34220:SF7">
    <property type="entry name" value="SENSOR HISTIDINE KINASE YPDA"/>
    <property type="match status" value="1"/>
</dbReference>
<dbReference type="EMBL" id="SSOB01000021">
    <property type="protein sequence ID" value="THF77119.1"/>
    <property type="molecule type" value="Genomic_DNA"/>
</dbReference>
<dbReference type="Gene3D" id="6.10.340.10">
    <property type="match status" value="1"/>
</dbReference>
<evidence type="ECO:0000313" key="9">
    <source>
        <dbReference type="Proteomes" id="UP000310636"/>
    </source>
</evidence>
<dbReference type="InterPro" id="IPR005467">
    <property type="entry name" value="His_kinase_dom"/>
</dbReference>
<dbReference type="OrthoDB" id="9776552at2"/>
<dbReference type="PANTHER" id="PTHR34220">
    <property type="entry name" value="SENSOR HISTIDINE KINASE YPDA"/>
    <property type="match status" value="1"/>
</dbReference>
<dbReference type="InterPro" id="IPR003594">
    <property type="entry name" value="HATPase_dom"/>
</dbReference>
<keyword evidence="6" id="KW-1133">Transmembrane helix</keyword>
<dbReference type="GO" id="GO:0000155">
    <property type="term" value="F:phosphorelay sensor kinase activity"/>
    <property type="evidence" value="ECO:0007669"/>
    <property type="project" value="InterPro"/>
</dbReference>
<proteinExistence type="predicted"/>
<evidence type="ECO:0000313" key="8">
    <source>
        <dbReference type="EMBL" id="THF77119.1"/>
    </source>
</evidence>
<evidence type="ECO:0000259" key="7">
    <source>
        <dbReference type="PROSITE" id="PS50109"/>
    </source>
</evidence>
<dbReference type="SUPFAM" id="SSF55874">
    <property type="entry name" value="ATPase domain of HSP90 chaperone/DNA topoisomerase II/histidine kinase"/>
    <property type="match status" value="1"/>
</dbReference>
<dbReference type="InterPro" id="IPR036890">
    <property type="entry name" value="HATPase_C_sf"/>
</dbReference>